<keyword evidence="1" id="KW-0534">Nitrate assimilation</keyword>
<dbReference type="InterPro" id="IPR036411">
    <property type="entry name" value="TorD-like_sf"/>
</dbReference>
<keyword evidence="3" id="KW-1185">Reference proteome</keyword>
<dbReference type="InterPro" id="IPR003765">
    <property type="entry name" value="NO3_reductase_chaperone_NarJ"/>
</dbReference>
<evidence type="ECO:0000256" key="1">
    <source>
        <dbReference type="ARBA" id="ARBA00023063"/>
    </source>
</evidence>
<protein>
    <submittedName>
        <fullName evidence="2">Nitrate reductase molybdenum cofactor assembly chaperone</fullName>
    </submittedName>
</protein>
<sequence length="202" mass="21774">MSVRTLHMVASVLLGYPDERLHDGLGVLCEAVRGLPAGEARERLSAFLHHVAAASPAELAAHYVATFDLKRRCCPYLTYYAYGDTRKRGAALLRFKHALKTAGFELADGELPDHLAVVCELSARGAVREARRLLLEHRAGVEVLRAALEEERSPYADVVAAVLATLPPAGAREQEAALRLAAEGPPAEAVGLEPYAIMEAGR</sequence>
<evidence type="ECO:0000313" key="3">
    <source>
        <dbReference type="Proteomes" id="UP000190797"/>
    </source>
</evidence>
<dbReference type="OrthoDB" id="4307003at2"/>
<dbReference type="NCBIfam" id="TIGR00684">
    <property type="entry name" value="narJ"/>
    <property type="match status" value="1"/>
</dbReference>
<dbReference type="SUPFAM" id="SSF89155">
    <property type="entry name" value="TorD-like"/>
    <property type="match status" value="1"/>
</dbReference>
<gene>
    <name evidence="2" type="ORF">BKM31_18200</name>
</gene>
<dbReference type="Proteomes" id="UP000190797">
    <property type="component" value="Chromosome"/>
</dbReference>
<dbReference type="Gene3D" id="1.10.3480.10">
    <property type="entry name" value="TorD-like"/>
    <property type="match status" value="1"/>
</dbReference>
<dbReference type="STRING" id="1909395.BKM31_18200"/>
<dbReference type="GO" id="GO:0042128">
    <property type="term" value="P:nitrate assimilation"/>
    <property type="evidence" value="ECO:0007669"/>
    <property type="project" value="UniProtKB-KW"/>
</dbReference>
<name>A0A1U9ZYX8_9ACTN</name>
<organism evidence="2 3">
    <name type="scientific">[Actinomadura] parvosata subsp. kistnae</name>
    <dbReference type="NCBI Taxonomy" id="1909395"/>
    <lineage>
        <taxon>Bacteria</taxon>
        <taxon>Bacillati</taxon>
        <taxon>Actinomycetota</taxon>
        <taxon>Actinomycetes</taxon>
        <taxon>Streptosporangiales</taxon>
        <taxon>Streptosporangiaceae</taxon>
        <taxon>Nonomuraea</taxon>
    </lineage>
</organism>
<dbReference type="EMBL" id="CP017717">
    <property type="protein sequence ID" value="AQZ63137.1"/>
    <property type="molecule type" value="Genomic_DNA"/>
</dbReference>
<dbReference type="GO" id="GO:0051131">
    <property type="term" value="P:chaperone-mediated protein complex assembly"/>
    <property type="evidence" value="ECO:0007669"/>
    <property type="project" value="InterPro"/>
</dbReference>
<dbReference type="PANTHER" id="PTHR43680:SF2">
    <property type="entry name" value="NITRATE REDUCTASE MOLYBDENUM COFACTOR ASSEMBLY CHAPERONE NARJ"/>
    <property type="match status" value="1"/>
</dbReference>
<accession>A0A1U9ZYX8</accession>
<dbReference type="GO" id="GO:0051082">
    <property type="term" value="F:unfolded protein binding"/>
    <property type="evidence" value="ECO:0007669"/>
    <property type="project" value="InterPro"/>
</dbReference>
<evidence type="ECO:0000313" key="2">
    <source>
        <dbReference type="EMBL" id="AQZ63137.1"/>
    </source>
</evidence>
<dbReference type="InterPro" id="IPR020945">
    <property type="entry name" value="DMSO/NO3_reduct_chaperone"/>
</dbReference>
<dbReference type="GO" id="GO:0016530">
    <property type="term" value="F:metallochaperone activity"/>
    <property type="evidence" value="ECO:0007669"/>
    <property type="project" value="TreeGrafter"/>
</dbReference>
<dbReference type="KEGG" id="noa:BKM31_18200"/>
<dbReference type="AlphaFoldDB" id="A0A1U9ZYX8"/>
<proteinExistence type="predicted"/>
<dbReference type="Pfam" id="PF02613">
    <property type="entry name" value="Nitrate_red_del"/>
    <property type="match status" value="1"/>
</dbReference>
<dbReference type="PANTHER" id="PTHR43680">
    <property type="entry name" value="NITRATE REDUCTASE MOLYBDENUM COFACTOR ASSEMBLY CHAPERONE"/>
    <property type="match status" value="1"/>
</dbReference>
<reference evidence="3" key="1">
    <citation type="journal article" date="2017" name="Med. Chem. Commun.">
        <title>Nonomuraea sp. ATCC 55076 harbours the largest actinomycete chromosome to date and the kistamicin biosynthetic gene cluster.</title>
        <authorList>
            <person name="Nazari B."/>
            <person name="Forneris C.C."/>
            <person name="Gibson M.I."/>
            <person name="Moon K."/>
            <person name="Schramma K.R."/>
            <person name="Seyedsayamdost M.R."/>
        </authorList>
    </citation>
    <scope>NUCLEOTIDE SEQUENCE [LARGE SCALE GENOMIC DNA]</scope>
    <source>
        <strain evidence="3">ATCC 55076</strain>
    </source>
</reference>
<dbReference type="RefSeq" id="WP_080039321.1">
    <property type="nucleotide sequence ID" value="NZ_CP017717.1"/>
</dbReference>